<dbReference type="GO" id="GO:0003677">
    <property type="term" value="F:DNA binding"/>
    <property type="evidence" value="ECO:0007669"/>
    <property type="project" value="UniProtKB-KW"/>
</dbReference>
<dbReference type="FunFam" id="3.30.565.10:FF:000063">
    <property type="entry name" value="DNA topoisomerase (ATP-hydrolyzing)"/>
    <property type="match status" value="1"/>
</dbReference>
<dbReference type="InterPro" id="IPR003594">
    <property type="entry name" value="HATPase_dom"/>
</dbReference>
<organism evidence="14 15">
    <name type="scientific">Pontiella desulfatans</name>
    <dbReference type="NCBI Taxonomy" id="2750659"/>
    <lineage>
        <taxon>Bacteria</taxon>
        <taxon>Pseudomonadati</taxon>
        <taxon>Kiritimatiellota</taxon>
        <taxon>Kiritimatiellia</taxon>
        <taxon>Kiritimatiellales</taxon>
        <taxon>Pontiellaceae</taxon>
        <taxon>Pontiella</taxon>
    </lineage>
</organism>
<evidence type="ECO:0000256" key="8">
    <source>
        <dbReference type="ARBA" id="ARBA00023029"/>
    </source>
</evidence>
<evidence type="ECO:0000313" key="15">
    <source>
        <dbReference type="Proteomes" id="UP000366872"/>
    </source>
</evidence>
<dbReference type="InterPro" id="IPR002288">
    <property type="entry name" value="DNA_gyrase_B_C"/>
</dbReference>
<evidence type="ECO:0000256" key="12">
    <source>
        <dbReference type="SAM" id="Coils"/>
    </source>
</evidence>
<dbReference type="InterPro" id="IPR000565">
    <property type="entry name" value="Topo_IIA_B"/>
</dbReference>
<comment type="catalytic activity">
    <reaction evidence="1">
        <text>ATP-dependent breakage, passage and rejoining of double-stranded DNA.</text>
        <dbReference type="EC" id="5.6.2.2"/>
    </reaction>
</comment>
<evidence type="ECO:0000256" key="2">
    <source>
        <dbReference type="ARBA" id="ARBA00001946"/>
    </source>
</evidence>
<keyword evidence="6" id="KW-0067">ATP-binding</keyword>
<evidence type="ECO:0000256" key="11">
    <source>
        <dbReference type="ARBA" id="ARBA00063644"/>
    </source>
</evidence>
<dbReference type="Pfam" id="PF00986">
    <property type="entry name" value="DNA_gyraseB_C"/>
    <property type="match status" value="1"/>
</dbReference>
<evidence type="ECO:0000256" key="6">
    <source>
        <dbReference type="ARBA" id="ARBA00022840"/>
    </source>
</evidence>
<dbReference type="Pfam" id="PF02518">
    <property type="entry name" value="HATPase_c"/>
    <property type="match status" value="1"/>
</dbReference>
<feature type="domain" description="Toprim" evidence="13">
    <location>
        <begin position="399"/>
        <end position="509"/>
    </location>
</feature>
<feature type="coiled-coil region" evidence="12">
    <location>
        <begin position="344"/>
        <end position="371"/>
    </location>
</feature>
<evidence type="ECO:0000313" key="14">
    <source>
        <dbReference type="EMBL" id="VGO17553.1"/>
    </source>
</evidence>
<proteinExistence type="predicted"/>
<reference evidence="14 15" key="1">
    <citation type="submission" date="2019-04" db="EMBL/GenBank/DDBJ databases">
        <authorList>
            <person name="Van Vliet M D."/>
        </authorList>
    </citation>
    <scope>NUCLEOTIDE SEQUENCE [LARGE SCALE GENOMIC DNA]</scope>
    <source>
        <strain evidence="14 15">F1</strain>
    </source>
</reference>
<evidence type="ECO:0000256" key="4">
    <source>
        <dbReference type="ARBA" id="ARBA00022723"/>
    </source>
</evidence>
<dbReference type="PROSITE" id="PS50880">
    <property type="entry name" value="TOPRIM"/>
    <property type="match status" value="1"/>
</dbReference>
<dbReference type="SUPFAM" id="SSF55874">
    <property type="entry name" value="ATPase domain of HSP90 chaperone/DNA topoisomerase II/histidine kinase"/>
    <property type="match status" value="1"/>
</dbReference>
<dbReference type="InterPro" id="IPR020568">
    <property type="entry name" value="Ribosomal_Su5_D2-typ_SF"/>
</dbReference>
<dbReference type="Gene3D" id="3.30.230.10">
    <property type="match status" value="1"/>
</dbReference>
<protein>
    <recommendedName>
        <fullName evidence="3">DNA topoisomerase (ATP-hydrolyzing)</fullName>
        <ecNumber evidence="3">5.6.2.2</ecNumber>
    </recommendedName>
</protein>
<keyword evidence="10" id="KW-0413">Isomerase</keyword>
<comment type="subunit">
    <text evidence="11">Heterotetramer composed of ParC and ParE.</text>
</comment>
<keyword evidence="5" id="KW-0547">Nucleotide-binding</keyword>
<dbReference type="CDD" id="cd00822">
    <property type="entry name" value="TopoII_Trans_DNA_gyrase"/>
    <property type="match status" value="1"/>
</dbReference>
<dbReference type="SUPFAM" id="SSF56719">
    <property type="entry name" value="Type II DNA topoisomerase"/>
    <property type="match status" value="1"/>
</dbReference>
<name>A0A6C2UCH5_PONDE</name>
<dbReference type="InterPro" id="IPR001241">
    <property type="entry name" value="Topo_IIA"/>
</dbReference>
<dbReference type="PANTHER" id="PTHR45866:SF2">
    <property type="entry name" value="DNA TOPOISOMERASE (ATP-HYDROLYZING)"/>
    <property type="match status" value="1"/>
</dbReference>
<dbReference type="AlphaFoldDB" id="A0A6C2UCH5"/>
<comment type="cofactor">
    <cofactor evidence="2">
        <name>Mg(2+)</name>
        <dbReference type="ChEBI" id="CHEBI:18420"/>
    </cofactor>
</comment>
<evidence type="ECO:0000256" key="5">
    <source>
        <dbReference type="ARBA" id="ARBA00022741"/>
    </source>
</evidence>
<accession>A0A6C2UCH5</accession>
<dbReference type="Pfam" id="PF00204">
    <property type="entry name" value="DNA_gyraseB"/>
    <property type="match status" value="1"/>
</dbReference>
<dbReference type="InterPro" id="IPR013759">
    <property type="entry name" value="Topo_IIA_B_C"/>
</dbReference>
<dbReference type="SMART" id="SM00433">
    <property type="entry name" value="TOP2c"/>
    <property type="match status" value="1"/>
</dbReference>
<keyword evidence="7" id="KW-0460">Magnesium</keyword>
<dbReference type="Gene3D" id="3.30.565.10">
    <property type="entry name" value="Histidine kinase-like ATPase, C-terminal domain"/>
    <property type="match status" value="1"/>
</dbReference>
<dbReference type="RefSeq" id="WP_136083015.1">
    <property type="nucleotide sequence ID" value="NZ_CAAHFG010000004.1"/>
</dbReference>
<dbReference type="InterPro" id="IPR013760">
    <property type="entry name" value="Topo_IIA-like_dom_sf"/>
</dbReference>
<dbReference type="GO" id="GO:0003918">
    <property type="term" value="F:DNA topoisomerase type II (double strand cut, ATP-hydrolyzing) activity"/>
    <property type="evidence" value="ECO:0007669"/>
    <property type="project" value="UniProtKB-EC"/>
</dbReference>
<dbReference type="InterPro" id="IPR014721">
    <property type="entry name" value="Ribsml_uS5_D2-typ_fold_subgr"/>
</dbReference>
<keyword evidence="4" id="KW-0479">Metal-binding</keyword>
<keyword evidence="8" id="KW-0799">Topoisomerase</keyword>
<gene>
    <name evidence="14" type="primary">gyrB_1</name>
    <name evidence="14" type="ORF">PDESU_06150</name>
</gene>
<keyword evidence="15" id="KW-1185">Reference proteome</keyword>
<dbReference type="InterPro" id="IPR013506">
    <property type="entry name" value="Topo_IIA_bsu_dom2"/>
</dbReference>
<keyword evidence="12" id="KW-0175">Coiled coil</keyword>
<dbReference type="PRINTS" id="PR01159">
    <property type="entry name" value="DNAGYRASEB"/>
</dbReference>
<dbReference type="GO" id="GO:0005524">
    <property type="term" value="F:ATP binding"/>
    <property type="evidence" value="ECO:0007669"/>
    <property type="project" value="UniProtKB-KW"/>
</dbReference>
<keyword evidence="9" id="KW-0238">DNA-binding</keyword>
<evidence type="ECO:0000256" key="1">
    <source>
        <dbReference type="ARBA" id="ARBA00000185"/>
    </source>
</evidence>
<dbReference type="Gene3D" id="3.40.50.670">
    <property type="match status" value="1"/>
</dbReference>
<dbReference type="PANTHER" id="PTHR45866">
    <property type="entry name" value="DNA GYRASE/TOPOISOMERASE SUBUNIT B"/>
    <property type="match status" value="1"/>
</dbReference>
<evidence type="ECO:0000256" key="3">
    <source>
        <dbReference type="ARBA" id="ARBA00012895"/>
    </source>
</evidence>
<dbReference type="SMART" id="SM00387">
    <property type="entry name" value="HATPase_c"/>
    <property type="match status" value="1"/>
</dbReference>
<dbReference type="PRINTS" id="PR00418">
    <property type="entry name" value="TPI2FAMILY"/>
</dbReference>
<dbReference type="SUPFAM" id="SSF54211">
    <property type="entry name" value="Ribosomal protein S5 domain 2-like"/>
    <property type="match status" value="1"/>
</dbReference>
<dbReference type="EC" id="5.6.2.2" evidence="3"/>
<dbReference type="GO" id="GO:0046872">
    <property type="term" value="F:metal ion binding"/>
    <property type="evidence" value="ECO:0007669"/>
    <property type="project" value="UniProtKB-KW"/>
</dbReference>
<evidence type="ECO:0000256" key="7">
    <source>
        <dbReference type="ARBA" id="ARBA00022842"/>
    </source>
</evidence>
<dbReference type="InterPro" id="IPR006171">
    <property type="entry name" value="TOPRIM_dom"/>
</dbReference>
<dbReference type="EMBL" id="CAAHFG010000004">
    <property type="protein sequence ID" value="VGO17553.1"/>
    <property type="molecule type" value="Genomic_DNA"/>
</dbReference>
<sequence>MAAKKKHEYTEDKIKTLSSLEHIRLRTGMYIGRTGNGAHYDDGIYILVKEVIDNGIDEFIMGHGDRIDVSIEEDMVTIRDFGRGIPLGKVVACVSEMNTGAKYNDDVFQFSVGLNGVGTKAVNALSTYFLVRSHREGEYVEAEFELGKLVREEKGKTSEPNGTFVAFSPDADIFKKFQFNPDHLARRLRFYAYLNASLKIWFNGELYHCKGGLLDLIRDESQYEKIYTPLHYCDKTLEIALTHTNRFSEEYYSFVNGQYTSDGGTHLSAFREGLLRGINDYANKKFSGDDVREGVLGAVAIRLKEPIFESQTKNKLGNSEIRSDIVAKVSQVVADLLHRSPDEAKKLITKIEETQKLRKELNSVKKLARERSKSVSIRIPQLKDCKNHFNREKQKHLETQIFITEGQSAAGSIVSCRDANNQAIYTLKGKPLNVCDLKRDALYKNVEIYNLMRGLNIEENLDNLRYNHVILATDADVDGLHIRNLMITFFLRFFESLVREGHLKILETPLFRVRNKKETIYCYSEEERVKAIDKIGRGAEITRFKGLGEISPKEFKDFISDDGMRLSQVNVEGDHSISEILSFYMGKNTPDRREFIMDNLVVDAEML</sequence>
<evidence type="ECO:0000256" key="9">
    <source>
        <dbReference type="ARBA" id="ARBA00023125"/>
    </source>
</evidence>
<evidence type="ECO:0000256" key="10">
    <source>
        <dbReference type="ARBA" id="ARBA00023235"/>
    </source>
</evidence>
<dbReference type="CDD" id="cd01030">
    <property type="entry name" value="TOPRIM_TopoIIA_like"/>
    <property type="match status" value="1"/>
</dbReference>
<dbReference type="FunFam" id="3.40.50.670:FF:000006">
    <property type="entry name" value="DNA topoisomerase (ATP-hydrolyzing)"/>
    <property type="match status" value="1"/>
</dbReference>
<dbReference type="Proteomes" id="UP000366872">
    <property type="component" value="Unassembled WGS sequence"/>
</dbReference>
<dbReference type="GO" id="GO:0006265">
    <property type="term" value="P:DNA topological change"/>
    <property type="evidence" value="ECO:0007669"/>
    <property type="project" value="InterPro"/>
</dbReference>
<dbReference type="InterPro" id="IPR036890">
    <property type="entry name" value="HATPase_C_sf"/>
</dbReference>
<evidence type="ECO:0000259" key="13">
    <source>
        <dbReference type="PROSITE" id="PS50880"/>
    </source>
</evidence>
<dbReference type="Pfam" id="PF01751">
    <property type="entry name" value="Toprim"/>
    <property type="match status" value="1"/>
</dbReference>